<evidence type="ECO:0000256" key="2">
    <source>
        <dbReference type="ARBA" id="ARBA00022857"/>
    </source>
</evidence>
<dbReference type="InterPro" id="IPR051164">
    <property type="entry name" value="NmrA-like_oxidored"/>
</dbReference>
<reference evidence="4 5" key="1">
    <citation type="submission" date="2013-03" db="EMBL/GenBank/DDBJ databases">
        <title>The Genome Sequence of Exophiala aquamarina CBS 119918.</title>
        <authorList>
            <consortium name="The Broad Institute Genomics Platform"/>
            <person name="Cuomo C."/>
            <person name="de Hoog S."/>
            <person name="Gorbushina A."/>
            <person name="Walker B."/>
            <person name="Young S.K."/>
            <person name="Zeng Q."/>
            <person name="Gargeya S."/>
            <person name="Fitzgerald M."/>
            <person name="Haas B."/>
            <person name="Abouelleil A."/>
            <person name="Allen A.W."/>
            <person name="Alvarado L."/>
            <person name="Arachchi H.M."/>
            <person name="Berlin A.M."/>
            <person name="Chapman S.B."/>
            <person name="Gainer-Dewar J."/>
            <person name="Goldberg J."/>
            <person name="Griggs A."/>
            <person name="Gujja S."/>
            <person name="Hansen M."/>
            <person name="Howarth C."/>
            <person name="Imamovic A."/>
            <person name="Ireland A."/>
            <person name="Larimer J."/>
            <person name="McCowan C."/>
            <person name="Murphy C."/>
            <person name="Pearson M."/>
            <person name="Poon T.W."/>
            <person name="Priest M."/>
            <person name="Roberts A."/>
            <person name="Saif S."/>
            <person name="Shea T."/>
            <person name="Sisk P."/>
            <person name="Sykes S."/>
            <person name="Wortman J."/>
            <person name="Nusbaum C."/>
            <person name="Birren B."/>
        </authorList>
    </citation>
    <scope>NUCLEOTIDE SEQUENCE [LARGE SCALE GENOMIC DNA]</scope>
    <source>
        <strain evidence="4 5">CBS 119918</strain>
    </source>
</reference>
<dbReference type="VEuPathDB" id="FungiDB:A1O9_09763"/>
<name>A0A072P3V5_9EURO</name>
<accession>A0A072P3V5</accession>
<dbReference type="PANTHER" id="PTHR42748:SF22">
    <property type="entry name" value="NMRA-LIKE DOMAIN-CONTAINING PROTEIN"/>
    <property type="match status" value="1"/>
</dbReference>
<dbReference type="STRING" id="1182545.A0A072P3V5"/>
<dbReference type="InterPro" id="IPR036291">
    <property type="entry name" value="NAD(P)-bd_dom_sf"/>
</dbReference>
<sequence>MARNLAITAVDGYTGFTIAQYILKNDNFNKKIGTLTGLTLAPTSPKAKELAKQGVKIVTHKPGRLKEMISLLDSTGADTICLIPPAHEEKFGITEELIEATKKANIPNVCFISTAGCDLADSEKQPVLREFVELESLVMAAKGDVETSTGHSPVIIRPGFYAENILLYTPQIQQDHSIPLPIGENHKFAPMALKDLANLAAHVLTGKGKHGFSDKHRGQLMVLTGPMLCAGKELAEAASRALGTEIEFENISEREAKKVLTEQSDLNPAELRYLLEYYSLVREGKTNYISTTAFHDFTGQHPLELPEFFTEIKQDLVAAAPYPSKKRRTNGN</sequence>
<organism evidence="4 5">
    <name type="scientific">Exophiala aquamarina CBS 119918</name>
    <dbReference type="NCBI Taxonomy" id="1182545"/>
    <lineage>
        <taxon>Eukaryota</taxon>
        <taxon>Fungi</taxon>
        <taxon>Dikarya</taxon>
        <taxon>Ascomycota</taxon>
        <taxon>Pezizomycotina</taxon>
        <taxon>Eurotiomycetes</taxon>
        <taxon>Chaetothyriomycetidae</taxon>
        <taxon>Chaetothyriales</taxon>
        <taxon>Herpotrichiellaceae</taxon>
        <taxon>Exophiala</taxon>
    </lineage>
</organism>
<evidence type="ECO:0000313" key="4">
    <source>
        <dbReference type="EMBL" id="KEF53968.1"/>
    </source>
</evidence>
<gene>
    <name evidence="4" type="ORF">A1O9_09763</name>
</gene>
<dbReference type="Proteomes" id="UP000027920">
    <property type="component" value="Unassembled WGS sequence"/>
</dbReference>
<evidence type="ECO:0000256" key="1">
    <source>
        <dbReference type="ARBA" id="ARBA00006328"/>
    </source>
</evidence>
<evidence type="ECO:0000259" key="3">
    <source>
        <dbReference type="Pfam" id="PF05368"/>
    </source>
</evidence>
<comment type="caution">
    <text evidence="4">The sequence shown here is derived from an EMBL/GenBank/DDBJ whole genome shotgun (WGS) entry which is preliminary data.</text>
</comment>
<dbReference type="Gene3D" id="3.40.50.720">
    <property type="entry name" value="NAD(P)-binding Rossmann-like Domain"/>
    <property type="match status" value="1"/>
</dbReference>
<keyword evidence="5" id="KW-1185">Reference proteome</keyword>
<comment type="similarity">
    <text evidence="1">Belongs to the NmrA-type oxidoreductase family.</text>
</comment>
<dbReference type="InterPro" id="IPR008030">
    <property type="entry name" value="NmrA-like"/>
</dbReference>
<dbReference type="AlphaFoldDB" id="A0A072P3V5"/>
<dbReference type="GO" id="GO:0005634">
    <property type="term" value="C:nucleus"/>
    <property type="evidence" value="ECO:0007669"/>
    <property type="project" value="TreeGrafter"/>
</dbReference>
<protein>
    <recommendedName>
        <fullName evidence="3">NmrA-like domain-containing protein</fullName>
    </recommendedName>
</protein>
<dbReference type="HOGENOM" id="CLU_073157_0_0_1"/>
<proteinExistence type="inferred from homology"/>
<dbReference type="OrthoDB" id="10254221at2759"/>
<evidence type="ECO:0000313" key="5">
    <source>
        <dbReference type="Proteomes" id="UP000027920"/>
    </source>
</evidence>
<dbReference type="PANTHER" id="PTHR42748">
    <property type="entry name" value="NITROGEN METABOLITE REPRESSION PROTEIN NMRA FAMILY MEMBER"/>
    <property type="match status" value="1"/>
</dbReference>
<dbReference type="EMBL" id="AMGV01000011">
    <property type="protein sequence ID" value="KEF53968.1"/>
    <property type="molecule type" value="Genomic_DNA"/>
</dbReference>
<dbReference type="RefSeq" id="XP_013256558.1">
    <property type="nucleotide sequence ID" value="XM_013401104.1"/>
</dbReference>
<feature type="domain" description="NmrA-like" evidence="3">
    <location>
        <begin position="7"/>
        <end position="268"/>
    </location>
</feature>
<dbReference type="GeneID" id="25284671"/>
<dbReference type="Pfam" id="PF05368">
    <property type="entry name" value="NmrA"/>
    <property type="match status" value="1"/>
</dbReference>
<dbReference type="SUPFAM" id="SSF51735">
    <property type="entry name" value="NAD(P)-binding Rossmann-fold domains"/>
    <property type="match status" value="1"/>
</dbReference>
<keyword evidence="2" id="KW-0521">NADP</keyword>